<dbReference type="Proteomes" id="UP000282613">
    <property type="component" value="Unassembled WGS sequence"/>
</dbReference>
<evidence type="ECO:0000313" key="2">
    <source>
        <dbReference type="EMBL" id="VDK25292.1"/>
    </source>
</evidence>
<keyword evidence="1" id="KW-0472">Membrane</keyword>
<dbReference type="EMBL" id="UYRS01001743">
    <property type="protein sequence ID" value="VDK25292.1"/>
    <property type="molecule type" value="Genomic_DNA"/>
</dbReference>
<evidence type="ECO:0000256" key="1">
    <source>
        <dbReference type="SAM" id="Phobius"/>
    </source>
</evidence>
<name>A0A0R3VYG8_TAEAS</name>
<gene>
    <name evidence="2" type="ORF">TASK_LOCUS2463</name>
</gene>
<evidence type="ECO:0000313" key="4">
    <source>
        <dbReference type="WBParaSite" id="TASK_0000246201-mRNA-1"/>
    </source>
</evidence>
<organism evidence="4">
    <name type="scientific">Taenia asiatica</name>
    <name type="common">Asian tapeworm</name>
    <dbReference type="NCBI Taxonomy" id="60517"/>
    <lineage>
        <taxon>Eukaryota</taxon>
        <taxon>Metazoa</taxon>
        <taxon>Spiralia</taxon>
        <taxon>Lophotrochozoa</taxon>
        <taxon>Platyhelminthes</taxon>
        <taxon>Cestoda</taxon>
        <taxon>Eucestoda</taxon>
        <taxon>Cyclophyllidea</taxon>
        <taxon>Taeniidae</taxon>
        <taxon>Taenia</taxon>
    </lineage>
</organism>
<proteinExistence type="predicted"/>
<feature type="transmembrane region" description="Helical" evidence="1">
    <location>
        <begin position="116"/>
        <end position="135"/>
    </location>
</feature>
<keyword evidence="1" id="KW-0812">Transmembrane</keyword>
<feature type="transmembrane region" description="Helical" evidence="1">
    <location>
        <begin position="34"/>
        <end position="54"/>
    </location>
</feature>
<dbReference type="AlphaFoldDB" id="A0A0R3VYG8"/>
<sequence length="148" mass="16578">MQNNLIACIISVYLCIIASFIVGAVSVLARLVPAAMVTAFLHLITCKFLLSFLLSQFPHCSDLNSASVSIIFANCIEHIKLNHIQSKWGPCYPIINLPADLYDPNLIRVQYGWSMYVNWIEVGVFLASSCVWFALKQFLYVESAKAMI</sequence>
<accession>A0A0R3VYG8</accession>
<dbReference type="OrthoDB" id="6241035at2759"/>
<dbReference type="WBParaSite" id="TASK_0000246201-mRNA-1">
    <property type="protein sequence ID" value="TASK_0000246201-mRNA-1"/>
    <property type="gene ID" value="TASK_0000246201"/>
</dbReference>
<keyword evidence="1" id="KW-1133">Transmembrane helix</keyword>
<evidence type="ECO:0000313" key="3">
    <source>
        <dbReference type="Proteomes" id="UP000282613"/>
    </source>
</evidence>
<keyword evidence="3" id="KW-1185">Reference proteome</keyword>
<reference evidence="4" key="1">
    <citation type="submission" date="2017-02" db="UniProtKB">
        <authorList>
            <consortium name="WormBaseParasite"/>
        </authorList>
    </citation>
    <scope>IDENTIFICATION</scope>
</reference>
<reference evidence="2 3" key="2">
    <citation type="submission" date="2018-11" db="EMBL/GenBank/DDBJ databases">
        <authorList>
            <consortium name="Pathogen Informatics"/>
        </authorList>
    </citation>
    <scope>NUCLEOTIDE SEQUENCE [LARGE SCALE GENOMIC DNA]</scope>
</reference>
<feature type="transmembrane region" description="Helical" evidence="1">
    <location>
        <begin position="5"/>
        <end position="28"/>
    </location>
</feature>
<protein>
    <submittedName>
        <fullName evidence="4">ABC2_membrane domain-containing protein</fullName>
    </submittedName>
</protein>